<gene>
    <name evidence="2" type="ORF">BFJ69_g17562</name>
</gene>
<dbReference type="EMBL" id="MRCX01000885">
    <property type="protein sequence ID" value="RKK57128.1"/>
    <property type="molecule type" value="Genomic_DNA"/>
</dbReference>
<feature type="signal peptide" evidence="1">
    <location>
        <begin position="1"/>
        <end position="20"/>
    </location>
</feature>
<name>A0A420M7W5_FUSOX</name>
<feature type="chain" id="PRO_5019554972" evidence="1">
    <location>
        <begin position="21"/>
        <end position="51"/>
    </location>
</feature>
<evidence type="ECO:0000313" key="3">
    <source>
        <dbReference type="Proteomes" id="UP000285084"/>
    </source>
</evidence>
<protein>
    <submittedName>
        <fullName evidence="2">Uncharacterized protein</fullName>
    </submittedName>
</protein>
<evidence type="ECO:0000313" key="2">
    <source>
        <dbReference type="EMBL" id="RKK57128.1"/>
    </source>
</evidence>
<dbReference type="Proteomes" id="UP000285084">
    <property type="component" value="Unassembled WGS sequence"/>
</dbReference>
<reference evidence="2 3" key="1">
    <citation type="journal article" date="2018" name="Sci. Rep.">
        <title>Characterisation of pathogen-specific regions and novel effector candidates in Fusarium oxysporum f. sp. cepae.</title>
        <authorList>
            <person name="Armitage A.D."/>
            <person name="Taylor A."/>
            <person name="Sobczyk M.K."/>
            <person name="Baxter L."/>
            <person name="Greenfield B.P."/>
            <person name="Bates H.J."/>
            <person name="Wilson F."/>
            <person name="Jackson A.C."/>
            <person name="Ott S."/>
            <person name="Harrison R.J."/>
            <person name="Clarkson J.P."/>
        </authorList>
    </citation>
    <scope>NUCLEOTIDE SEQUENCE [LARGE SCALE GENOMIC DNA]</scope>
    <source>
        <strain evidence="2 3">Fo_A13</strain>
    </source>
</reference>
<evidence type="ECO:0000256" key="1">
    <source>
        <dbReference type="SAM" id="SignalP"/>
    </source>
</evidence>
<sequence length="51" mass="5414">MKNSFATIAVALAFFAFAQLDNIPDCALTCFIDPLTNDGCSETIRSLGQTG</sequence>
<dbReference type="AlphaFoldDB" id="A0A420M7W5"/>
<proteinExistence type="predicted"/>
<accession>A0A420M7W5</accession>
<keyword evidence="1" id="KW-0732">Signal</keyword>
<comment type="caution">
    <text evidence="2">The sequence shown here is derived from an EMBL/GenBank/DDBJ whole genome shotgun (WGS) entry which is preliminary data.</text>
</comment>
<organism evidence="2 3">
    <name type="scientific">Fusarium oxysporum</name>
    <name type="common">Fusarium vascular wilt</name>
    <dbReference type="NCBI Taxonomy" id="5507"/>
    <lineage>
        <taxon>Eukaryota</taxon>
        <taxon>Fungi</taxon>
        <taxon>Dikarya</taxon>
        <taxon>Ascomycota</taxon>
        <taxon>Pezizomycotina</taxon>
        <taxon>Sordariomycetes</taxon>
        <taxon>Hypocreomycetidae</taxon>
        <taxon>Hypocreales</taxon>
        <taxon>Nectriaceae</taxon>
        <taxon>Fusarium</taxon>
        <taxon>Fusarium oxysporum species complex</taxon>
    </lineage>
</organism>